<dbReference type="Gene3D" id="3.40.50.150">
    <property type="entry name" value="Vaccinia Virus protein VP39"/>
    <property type="match status" value="1"/>
</dbReference>
<dbReference type="InterPro" id="IPR050390">
    <property type="entry name" value="C5-Methyltransferase"/>
</dbReference>
<name>A0AAD2SUN3_STRCV</name>
<sequence length="458" mass="52031">MIDTTNLLTVTEVSKRLKVTAQSVRTLIKNEHLKAERVGSQWLTSEDDLKKYLDEYDVVIEPDDHERLNDDIPPIVALSFFSGAMGLDVGMKNGGIEALLACEFNKACRMTIEKNNPDIGLIGDITKFSSEEILKMAKVPEGRKVDIIFGDPPCQAFSTAGNRKAFDDERGNVFLKYLSIISEIKPTYVVIENVRGLLSTPFKYGDLEEPIKGGAMMIILDRLKEMGYSVSFNLYNAAYFGAPQIRERVVIIGKLGDEKVSYLQPTHNEDGTDGLKKWRTLRDAFDNLPEDVEKHYIEFPEKRLKYYRMLKEGQYWKDLPLEMQKEAMGKSFYLGGGKTGFLRRLSYSKPSPTLVTNPTMPATDLAHPTEDRPLSVEEYACIQEFPQDWKICGAILDQYKQIGNAVPIKLGEAIAKTILDDMQGKHYENTGFSYSRYKNTDEISWTNFMKKELEKAQN</sequence>
<dbReference type="EMBL" id="AICQ01000043">
    <property type="protein sequence ID" value="EID19224.1"/>
    <property type="molecule type" value="Genomic_DNA"/>
</dbReference>
<evidence type="ECO:0000259" key="8">
    <source>
        <dbReference type="Pfam" id="PF12728"/>
    </source>
</evidence>
<comment type="caution">
    <text evidence="9">The sequence shown here is derived from an EMBL/GenBank/DDBJ whole genome shotgun (WGS) entry which is preliminary data.</text>
</comment>
<dbReference type="EC" id="2.1.1.37" evidence="1"/>
<keyword evidence="5" id="KW-0680">Restriction system</keyword>
<dbReference type="PANTHER" id="PTHR10629:SF52">
    <property type="entry name" value="DNA (CYTOSINE-5)-METHYLTRANSFERASE 1"/>
    <property type="match status" value="1"/>
</dbReference>
<dbReference type="NCBIfam" id="TIGR00675">
    <property type="entry name" value="dcm"/>
    <property type="match status" value="1"/>
</dbReference>
<evidence type="ECO:0000256" key="3">
    <source>
        <dbReference type="ARBA" id="ARBA00022679"/>
    </source>
</evidence>
<keyword evidence="3 6" id="KW-0808">Transferase</keyword>
<proteinExistence type="inferred from homology"/>
<evidence type="ECO:0000256" key="2">
    <source>
        <dbReference type="ARBA" id="ARBA00022603"/>
    </source>
</evidence>
<reference evidence="9 10" key="1">
    <citation type="submission" date="2012-01" db="EMBL/GenBank/DDBJ databases">
        <authorList>
            <person name="Harkins D.M."/>
            <person name="Madupu R."/>
            <person name="Durkin A.S."/>
            <person name="Torralba M."/>
            <person name="Methe B."/>
            <person name="Sutton G.G."/>
            <person name="Nelson K.E."/>
        </authorList>
    </citation>
    <scope>NUCLEOTIDE SEQUENCE [LARGE SCALE GENOMIC DNA]</scope>
    <source>
        <strain evidence="9 10">SK53</strain>
    </source>
</reference>
<dbReference type="PROSITE" id="PS51679">
    <property type="entry name" value="SAM_MT_C5"/>
    <property type="match status" value="1"/>
</dbReference>
<evidence type="ECO:0000256" key="7">
    <source>
        <dbReference type="RuleBase" id="RU000416"/>
    </source>
</evidence>
<dbReference type="InterPro" id="IPR029063">
    <property type="entry name" value="SAM-dependent_MTases_sf"/>
</dbReference>
<feature type="domain" description="Helix-turn-helix" evidence="8">
    <location>
        <begin position="7"/>
        <end position="55"/>
    </location>
</feature>
<dbReference type="GO" id="GO:0044027">
    <property type="term" value="P:negative regulation of gene expression via chromosomal CpG island methylation"/>
    <property type="evidence" value="ECO:0007669"/>
    <property type="project" value="TreeGrafter"/>
</dbReference>
<evidence type="ECO:0000313" key="10">
    <source>
        <dbReference type="Proteomes" id="UP000005070"/>
    </source>
</evidence>
<evidence type="ECO:0000256" key="4">
    <source>
        <dbReference type="ARBA" id="ARBA00022691"/>
    </source>
</evidence>
<comment type="similarity">
    <text evidence="6 7">Belongs to the class I-like SAM-binding methyltransferase superfamily. C5-methyltransferase family.</text>
</comment>
<dbReference type="Pfam" id="PF00145">
    <property type="entry name" value="DNA_methylase"/>
    <property type="match status" value="1"/>
</dbReference>
<keyword evidence="2 6" id="KW-0489">Methyltransferase</keyword>
<evidence type="ECO:0000256" key="5">
    <source>
        <dbReference type="ARBA" id="ARBA00022747"/>
    </source>
</evidence>
<dbReference type="NCBIfam" id="TIGR01764">
    <property type="entry name" value="excise"/>
    <property type="match status" value="1"/>
</dbReference>
<dbReference type="InterPro" id="IPR010093">
    <property type="entry name" value="SinI_DNA-bd"/>
</dbReference>
<dbReference type="GO" id="GO:0003677">
    <property type="term" value="F:DNA binding"/>
    <property type="evidence" value="ECO:0007669"/>
    <property type="project" value="InterPro"/>
</dbReference>
<evidence type="ECO:0000256" key="1">
    <source>
        <dbReference type="ARBA" id="ARBA00011975"/>
    </source>
</evidence>
<protein>
    <recommendedName>
        <fullName evidence="1">DNA (cytosine-5-)-methyltransferase</fullName>
        <ecNumber evidence="1">2.1.1.37</ecNumber>
    </recommendedName>
</protein>
<dbReference type="PROSITE" id="PS00095">
    <property type="entry name" value="C5_MTASE_2"/>
    <property type="match status" value="1"/>
</dbReference>
<dbReference type="Gene3D" id="3.90.120.10">
    <property type="entry name" value="DNA Methylase, subunit A, domain 2"/>
    <property type="match status" value="1"/>
</dbReference>
<dbReference type="GeneID" id="93847227"/>
<feature type="active site" evidence="6">
    <location>
        <position position="154"/>
    </location>
</feature>
<dbReference type="PANTHER" id="PTHR10629">
    <property type="entry name" value="CYTOSINE-SPECIFIC METHYLTRANSFERASE"/>
    <property type="match status" value="1"/>
</dbReference>
<keyword evidence="4 6" id="KW-0949">S-adenosyl-L-methionine</keyword>
<organism evidence="9 10">
    <name type="scientific">Streptococcus constellatus subsp. constellatus SK53</name>
    <dbReference type="NCBI Taxonomy" id="1095730"/>
    <lineage>
        <taxon>Bacteria</taxon>
        <taxon>Bacillati</taxon>
        <taxon>Bacillota</taxon>
        <taxon>Bacilli</taxon>
        <taxon>Lactobacillales</taxon>
        <taxon>Streptococcaceae</taxon>
        <taxon>Streptococcus</taxon>
        <taxon>Streptococcus anginosus group</taxon>
    </lineage>
</organism>
<dbReference type="GO" id="GO:0032259">
    <property type="term" value="P:methylation"/>
    <property type="evidence" value="ECO:0007669"/>
    <property type="project" value="UniProtKB-KW"/>
</dbReference>
<evidence type="ECO:0000313" key="9">
    <source>
        <dbReference type="EMBL" id="EID19224.1"/>
    </source>
</evidence>
<dbReference type="InterPro" id="IPR001525">
    <property type="entry name" value="C5_MeTfrase"/>
</dbReference>
<dbReference type="Pfam" id="PF12728">
    <property type="entry name" value="HTH_17"/>
    <property type="match status" value="1"/>
</dbReference>
<evidence type="ECO:0000256" key="6">
    <source>
        <dbReference type="PROSITE-ProRule" id="PRU01016"/>
    </source>
</evidence>
<dbReference type="Proteomes" id="UP000005070">
    <property type="component" value="Unassembled WGS sequence"/>
</dbReference>
<dbReference type="InterPro" id="IPR031303">
    <property type="entry name" value="C5_meth_CS"/>
</dbReference>
<dbReference type="AlphaFoldDB" id="A0AAD2SUN3"/>
<dbReference type="InterPro" id="IPR041657">
    <property type="entry name" value="HTH_17"/>
</dbReference>
<gene>
    <name evidence="9" type="ORF">HMPREF1044_1272</name>
</gene>
<dbReference type="RefSeq" id="WP_006270446.1">
    <property type="nucleotide sequence ID" value="NZ_AICQ01000043.1"/>
</dbReference>
<dbReference type="GO" id="GO:0003886">
    <property type="term" value="F:DNA (cytosine-5-)-methyltransferase activity"/>
    <property type="evidence" value="ECO:0007669"/>
    <property type="project" value="UniProtKB-EC"/>
</dbReference>
<dbReference type="PRINTS" id="PR00105">
    <property type="entry name" value="C5METTRFRASE"/>
</dbReference>
<accession>A0AAD2SUN3</accession>
<dbReference type="SUPFAM" id="SSF53335">
    <property type="entry name" value="S-adenosyl-L-methionine-dependent methyltransferases"/>
    <property type="match status" value="1"/>
</dbReference>
<dbReference type="GO" id="GO:0009307">
    <property type="term" value="P:DNA restriction-modification system"/>
    <property type="evidence" value="ECO:0007669"/>
    <property type="project" value="UniProtKB-KW"/>
</dbReference>